<dbReference type="Pfam" id="PF03732">
    <property type="entry name" value="Retrotrans_gag"/>
    <property type="match status" value="1"/>
</dbReference>
<protein>
    <submittedName>
        <fullName evidence="3">Uncharacterized protein LOC106763458</fullName>
    </submittedName>
</protein>
<name>A0A1S3UAY7_VIGRR</name>
<accession>A0A1S3UAY7</accession>
<proteinExistence type="predicted"/>
<gene>
    <name evidence="3" type="primary">LOC106763458</name>
</gene>
<dbReference type="OrthoDB" id="1435293at2759"/>
<dbReference type="Proteomes" id="UP000087766">
    <property type="component" value="Chromosome 6"/>
</dbReference>
<dbReference type="InterPro" id="IPR005162">
    <property type="entry name" value="Retrotrans_gag_dom"/>
</dbReference>
<dbReference type="KEGG" id="vra:106763458"/>
<evidence type="ECO:0000313" key="2">
    <source>
        <dbReference type="Proteomes" id="UP000087766"/>
    </source>
</evidence>
<evidence type="ECO:0000313" key="3">
    <source>
        <dbReference type="RefSeq" id="XP_014503134.1"/>
    </source>
</evidence>
<evidence type="ECO:0000259" key="1">
    <source>
        <dbReference type="Pfam" id="PF03732"/>
    </source>
</evidence>
<dbReference type="GeneID" id="106763458"/>
<keyword evidence="2" id="KW-1185">Reference proteome</keyword>
<organism evidence="2 3">
    <name type="scientific">Vigna radiata var. radiata</name>
    <name type="common">Mung bean</name>
    <name type="synonym">Phaseolus aureus</name>
    <dbReference type="NCBI Taxonomy" id="3916"/>
    <lineage>
        <taxon>Eukaryota</taxon>
        <taxon>Viridiplantae</taxon>
        <taxon>Streptophyta</taxon>
        <taxon>Embryophyta</taxon>
        <taxon>Tracheophyta</taxon>
        <taxon>Spermatophyta</taxon>
        <taxon>Magnoliopsida</taxon>
        <taxon>eudicotyledons</taxon>
        <taxon>Gunneridae</taxon>
        <taxon>Pentapetalae</taxon>
        <taxon>rosids</taxon>
        <taxon>fabids</taxon>
        <taxon>Fabales</taxon>
        <taxon>Fabaceae</taxon>
        <taxon>Papilionoideae</taxon>
        <taxon>50 kb inversion clade</taxon>
        <taxon>NPAAA clade</taxon>
        <taxon>indigoferoid/millettioid clade</taxon>
        <taxon>Phaseoleae</taxon>
        <taxon>Vigna</taxon>
    </lineage>
</organism>
<dbReference type="RefSeq" id="XP_014503134.1">
    <property type="nucleotide sequence ID" value="XM_014647648.1"/>
</dbReference>
<dbReference type="PANTHER" id="PTHR32108:SF9">
    <property type="entry name" value="REVERSE TRANSCRIPTASE RNASE H-LIKE DOMAIN-CONTAINING PROTEIN"/>
    <property type="match status" value="1"/>
</dbReference>
<reference evidence="2" key="1">
    <citation type="journal article" date="2014" name="Nat. Commun.">
        <title>Genome sequence of mungbean and insights into evolution within Vigna species.</title>
        <authorList>
            <person name="Kang Y.J."/>
            <person name="Kim S.K."/>
            <person name="Kim M.Y."/>
            <person name="Lestari P."/>
            <person name="Kim K.H."/>
            <person name="Ha B.K."/>
            <person name="Jun T.H."/>
            <person name="Hwang W.J."/>
            <person name="Lee T."/>
            <person name="Lee J."/>
            <person name="Shim S."/>
            <person name="Yoon M.Y."/>
            <person name="Jang Y.E."/>
            <person name="Han K.S."/>
            <person name="Taeprayoon P."/>
            <person name="Yoon N."/>
            <person name="Somta P."/>
            <person name="Tanya P."/>
            <person name="Kim K.S."/>
            <person name="Gwag J.G."/>
            <person name="Moon J.K."/>
            <person name="Lee Y.H."/>
            <person name="Park B.S."/>
            <person name="Bombarely A."/>
            <person name="Doyle J.J."/>
            <person name="Jackson S.A."/>
            <person name="Schafleitner R."/>
            <person name="Srinives P."/>
            <person name="Varshney R.K."/>
            <person name="Lee S.H."/>
        </authorList>
    </citation>
    <scope>NUCLEOTIDE SEQUENCE [LARGE SCALE GENOMIC DNA]</scope>
    <source>
        <strain evidence="2">cv. VC1973A</strain>
    </source>
</reference>
<sequence>MNERTKSPYTVVAHDVSTKATIHTGPEEEKSKLEALEDRLKAIEGIESYGFGDVARLSLAPGVTIPHKFKVPEFEKYKGNTCPKNHLTMYCRKMAAYAHDDKLLIHFFQDSLADAALSWYTHLESSHIRSWADLADAFVRQYKYNMHVAPDRLQLHHKSKKEEKSFKEFAQRWRELAVQVEPPLYDKEMVEMFVSTVQPPFYEHMIGNVSSNFADIIIIGKRIEIGLKSGKITSQATIPKKFVFNSEKEKERGVHATSAIPMWRGHAPTHNYRPIPSYPPYNVGQSAHPKRNPEKNFTLIPMTYTELLPHLLKKGLAAIRPMKPLQPPYPKSFDANARCDFHEGAVGHSTEMCTSLKFKVQSLIDAGWLKFQEDKPSVEVNPLAEHGST</sequence>
<dbReference type="PANTHER" id="PTHR32108">
    <property type="entry name" value="DNA-DIRECTED RNA POLYMERASE SUBUNIT ALPHA"/>
    <property type="match status" value="1"/>
</dbReference>
<dbReference type="AlphaFoldDB" id="A0A1S3UAY7"/>
<feature type="domain" description="Retrotransposon gag" evidence="1">
    <location>
        <begin position="107"/>
        <end position="195"/>
    </location>
</feature>
<reference evidence="3" key="2">
    <citation type="submission" date="2025-08" db="UniProtKB">
        <authorList>
            <consortium name="RefSeq"/>
        </authorList>
    </citation>
    <scope>IDENTIFICATION</scope>
    <source>
        <tissue evidence="3">Leaf</tissue>
    </source>
</reference>